<evidence type="ECO:0000313" key="1">
    <source>
        <dbReference type="Proteomes" id="UP000035680"/>
    </source>
</evidence>
<protein>
    <submittedName>
        <fullName evidence="2">DNA-directed RNA polymerase III subunit RPC5</fullName>
    </submittedName>
</protein>
<organism evidence="1 2">
    <name type="scientific">Strongyloides venezuelensis</name>
    <name type="common">Threadworm</name>
    <dbReference type="NCBI Taxonomy" id="75913"/>
    <lineage>
        <taxon>Eukaryota</taxon>
        <taxon>Metazoa</taxon>
        <taxon>Ecdysozoa</taxon>
        <taxon>Nematoda</taxon>
        <taxon>Chromadorea</taxon>
        <taxon>Rhabditida</taxon>
        <taxon>Tylenchina</taxon>
        <taxon>Panagrolaimomorpha</taxon>
        <taxon>Strongyloidoidea</taxon>
        <taxon>Strongyloididae</taxon>
        <taxon>Strongyloides</taxon>
    </lineage>
</organism>
<reference evidence="1" key="1">
    <citation type="submission" date="2014-07" db="EMBL/GenBank/DDBJ databases">
        <authorList>
            <person name="Martin A.A"/>
            <person name="De Silva N."/>
        </authorList>
    </citation>
    <scope>NUCLEOTIDE SEQUENCE</scope>
</reference>
<dbReference type="AlphaFoldDB" id="A0A0K0EXZ9"/>
<dbReference type="PANTHER" id="PTHR36688">
    <property type="entry name" value="ENDO/EXONUCLEASE/PHOSPHATASE DOMAIN-CONTAINING PROTEIN"/>
    <property type="match status" value="1"/>
</dbReference>
<reference evidence="2" key="2">
    <citation type="submission" date="2015-08" db="UniProtKB">
        <authorList>
            <consortium name="WormBaseParasite"/>
        </authorList>
    </citation>
    <scope>IDENTIFICATION</scope>
</reference>
<name>A0A0K0EXZ9_STRVS</name>
<dbReference type="PANTHER" id="PTHR36688:SF1">
    <property type="entry name" value="ENDONUCLEASE_EXONUCLEASE_PHOSPHATASE DOMAIN-CONTAINING PROTEIN"/>
    <property type="match status" value="1"/>
</dbReference>
<evidence type="ECO:0000313" key="2">
    <source>
        <dbReference type="WBParaSite" id="SVE_0140600.1"/>
    </source>
</evidence>
<dbReference type="STRING" id="75913.A0A0K0EXZ9"/>
<dbReference type="WBParaSite" id="SVE_0140600.1">
    <property type="protein sequence ID" value="SVE_0140600.1"/>
    <property type="gene ID" value="SVE_0140600"/>
</dbReference>
<proteinExistence type="predicted"/>
<dbReference type="Proteomes" id="UP000035680">
    <property type="component" value="Unassembled WGS sequence"/>
</dbReference>
<sequence>MTLNLTTINVRGIKAYPVRNNLTKKLWHNEIDITISSETKVKEGISEKCRNSLISNVKISEKCIGGIIVVNARTNCYENIDKGEFYLQLDSLYAKVRQMSTVTILSFERKKTLPVKVENINENMNDSYLINPEDIKELKKQEIKRFMNYDITLPFLESETRAAIYSCVKNKMKNVDELNDYDLKCLSNKSIKYFILICNMCLKQIKHPSVWKTVKCLLLYKKKRNKACLSSYRTLSICSHGYKIYVKMILNRIQKKILDEILKHNLDSDQITAVVME</sequence>
<keyword evidence="1" id="KW-1185">Reference proteome</keyword>
<accession>A0A0K0EXZ9</accession>
<dbReference type="InterPro" id="IPR052560">
    <property type="entry name" value="RdDP_mobile_element"/>
</dbReference>